<dbReference type="SUPFAM" id="SSF56935">
    <property type="entry name" value="Porins"/>
    <property type="match status" value="1"/>
</dbReference>
<dbReference type="RefSeq" id="WP_113892540.1">
    <property type="nucleotide sequence ID" value="NZ_JANJGA010000003.1"/>
</dbReference>
<dbReference type="Gene3D" id="2.40.160.10">
    <property type="entry name" value="Porin"/>
    <property type="match status" value="1"/>
</dbReference>
<dbReference type="EMBL" id="PDKB01000002">
    <property type="protein sequence ID" value="RBQ29912.1"/>
    <property type="molecule type" value="Genomic_DNA"/>
</dbReference>
<sequence length="410" mass="45460">MRKLKLSLVTTMAISSICIANANTLQEALTNGKVSGEVAVTYEGRYFDKDYGDYYRDSGYGVGSFALGYETGVWNNLSVKSKFRAYGTIWEDSSSKATGTGKGDATGRFYEKRGGGDGFAYNGGTKSVDIEELYVKYTPLNNISVIAGRQVLKTDWMSKTHDAVKIDATFGSTDIEAIWSLRDGRVYARDYRPLEKMNGNKGVYKLGLTQNFNDNISATAYGVIFPDSKEIYGARVNLSYEETSARLHYAWSDEGKSLDSANVKDVKSGILDLMISTSIYGLSPYIGYVKVNDDLAFPGYTTNNKSREAGEILVPFEEGDYIFSRGASTIYAGITKTFGDFDATLLYGNTRYYADATGNEKRDVDETTLWLGYKITSELKTNLGFTYVNEDKKSPISDYSQLNLTMVYSF</sequence>
<dbReference type="NCBIfam" id="NF033923">
    <property type="entry name" value="opr_proin_2"/>
    <property type="match status" value="1"/>
</dbReference>
<feature type="chain" id="PRO_5016702253" evidence="1">
    <location>
        <begin position="23"/>
        <end position="410"/>
    </location>
</feature>
<evidence type="ECO:0000313" key="3">
    <source>
        <dbReference type="Proteomes" id="UP000252669"/>
    </source>
</evidence>
<keyword evidence="3" id="KW-1185">Reference proteome</keyword>
<reference evidence="2 3" key="1">
    <citation type="submission" date="2017-10" db="EMBL/GenBank/DDBJ databases">
        <title>Genomics of the genus Arcobacter.</title>
        <authorList>
            <person name="Perez-Cataluna A."/>
            <person name="Figueras M.J."/>
        </authorList>
    </citation>
    <scope>NUCLEOTIDE SEQUENCE [LARGE SCALE GENOMIC DNA]</scope>
    <source>
        <strain evidence="2 3">CECT 9230</strain>
    </source>
</reference>
<dbReference type="OrthoDB" id="5356750at2"/>
<keyword evidence="1" id="KW-0732">Signal</keyword>
<dbReference type="InterPro" id="IPR023614">
    <property type="entry name" value="Porin_dom_sf"/>
</dbReference>
<accession>A0A366MWX4</accession>
<dbReference type="Proteomes" id="UP000252669">
    <property type="component" value="Unassembled WGS sequence"/>
</dbReference>
<name>A0A366MWX4_9BACT</name>
<protein>
    <submittedName>
        <fullName evidence="2">Uncharacterized protein</fullName>
    </submittedName>
</protein>
<gene>
    <name evidence="2" type="ORF">CRU91_01140</name>
</gene>
<dbReference type="NCBIfam" id="NF033922">
    <property type="entry name" value="opr_porin_1"/>
    <property type="match status" value="1"/>
</dbReference>
<comment type="caution">
    <text evidence="2">The sequence shown here is derived from an EMBL/GenBank/DDBJ whole genome shotgun (WGS) entry which is preliminary data.</text>
</comment>
<proteinExistence type="predicted"/>
<dbReference type="AlphaFoldDB" id="A0A366MWX4"/>
<organism evidence="2 3">
    <name type="scientific">Aliarcobacter vitoriensis</name>
    <dbReference type="NCBI Taxonomy" id="2011099"/>
    <lineage>
        <taxon>Bacteria</taxon>
        <taxon>Pseudomonadati</taxon>
        <taxon>Campylobacterota</taxon>
        <taxon>Epsilonproteobacteria</taxon>
        <taxon>Campylobacterales</taxon>
        <taxon>Arcobacteraceae</taxon>
        <taxon>Aliarcobacter</taxon>
    </lineage>
</organism>
<evidence type="ECO:0000256" key="1">
    <source>
        <dbReference type="SAM" id="SignalP"/>
    </source>
</evidence>
<feature type="signal peptide" evidence="1">
    <location>
        <begin position="1"/>
        <end position="22"/>
    </location>
</feature>
<evidence type="ECO:0000313" key="2">
    <source>
        <dbReference type="EMBL" id="RBQ29912.1"/>
    </source>
</evidence>